<dbReference type="GeneID" id="136824845"/>
<dbReference type="GO" id="GO:0005484">
    <property type="term" value="F:SNAP receptor activity"/>
    <property type="evidence" value="ECO:0007669"/>
    <property type="project" value="TreeGrafter"/>
</dbReference>
<dbReference type="GO" id="GO:0030658">
    <property type="term" value="C:transport vesicle membrane"/>
    <property type="evidence" value="ECO:0007669"/>
    <property type="project" value="UniProtKB-SubCell"/>
</dbReference>
<evidence type="ECO:0000256" key="17">
    <source>
        <dbReference type="SAM" id="Phobius"/>
    </source>
</evidence>
<evidence type="ECO:0000256" key="4">
    <source>
        <dbReference type="ARBA" id="ARBA00022692"/>
    </source>
</evidence>
<dbReference type="GO" id="GO:0005794">
    <property type="term" value="C:Golgi apparatus"/>
    <property type="evidence" value="ECO:0007669"/>
    <property type="project" value="UniProtKB-SubCell"/>
</dbReference>
<evidence type="ECO:0000256" key="14">
    <source>
        <dbReference type="ARBA" id="ARBA00042194"/>
    </source>
</evidence>
<dbReference type="GO" id="GO:0006887">
    <property type="term" value="P:exocytosis"/>
    <property type="evidence" value="ECO:0007669"/>
    <property type="project" value="TreeGrafter"/>
</dbReference>
<keyword evidence="5" id="KW-0653">Protein transport</keyword>
<evidence type="ECO:0000256" key="6">
    <source>
        <dbReference type="ARBA" id="ARBA00022989"/>
    </source>
</evidence>
<dbReference type="SMART" id="SM01270">
    <property type="entry name" value="Longin"/>
    <property type="match status" value="1"/>
</dbReference>
<evidence type="ECO:0000256" key="15">
    <source>
        <dbReference type="PROSITE-ProRule" id="PRU00290"/>
    </source>
</evidence>
<dbReference type="PROSITE" id="PS50892">
    <property type="entry name" value="V_SNARE"/>
    <property type="match status" value="1"/>
</dbReference>
<accession>A0A7M5XAB8</accession>
<dbReference type="OrthoDB" id="248747at2759"/>
<dbReference type="RefSeq" id="XP_066936917.1">
    <property type="nucleotide sequence ID" value="XM_067080816.1"/>
</dbReference>
<dbReference type="InterPro" id="IPR001388">
    <property type="entry name" value="Synaptobrevin-like"/>
</dbReference>
<feature type="transmembrane region" description="Helical" evidence="17">
    <location>
        <begin position="193"/>
        <end position="214"/>
    </location>
</feature>
<dbReference type="AlphaFoldDB" id="A0A7M5XAB8"/>
<evidence type="ECO:0000259" key="19">
    <source>
        <dbReference type="PROSITE" id="PS50892"/>
    </source>
</evidence>
<evidence type="ECO:0000256" key="13">
    <source>
        <dbReference type="ARBA" id="ARBA00039269"/>
    </source>
</evidence>
<evidence type="ECO:0000259" key="18">
    <source>
        <dbReference type="PROSITE" id="PS50859"/>
    </source>
</evidence>
<dbReference type="GO" id="GO:0031902">
    <property type="term" value="C:late endosome membrane"/>
    <property type="evidence" value="ECO:0007669"/>
    <property type="project" value="UniProtKB-SubCell"/>
</dbReference>
<keyword evidence="21" id="KW-1185">Reference proteome</keyword>
<dbReference type="PANTHER" id="PTHR21136:SF168">
    <property type="entry name" value="VESICLE-ASSOCIATED MEMBRANE PROTEIN 9"/>
    <property type="match status" value="1"/>
</dbReference>
<evidence type="ECO:0000256" key="1">
    <source>
        <dbReference type="ARBA" id="ARBA00004163"/>
    </source>
</evidence>
<dbReference type="GO" id="GO:0000149">
    <property type="term" value="F:SNARE binding"/>
    <property type="evidence" value="ECO:0007669"/>
    <property type="project" value="TreeGrafter"/>
</dbReference>
<keyword evidence="15" id="KW-0175">Coiled coil</keyword>
<dbReference type="GO" id="GO:0005765">
    <property type="term" value="C:lysosomal membrane"/>
    <property type="evidence" value="ECO:0007669"/>
    <property type="project" value="UniProtKB-SubCell"/>
</dbReference>
<comment type="subcellular location">
    <subcellularLocation>
        <location evidence="12">Cytoplasmic vesicle</location>
        <location evidence="12">Phagosome membrane</location>
        <topology evidence="12">Single-pass type IV membrane protein</topology>
    </subcellularLocation>
    <subcellularLocation>
        <location evidence="9">Cytoplasmic vesicle</location>
        <location evidence="9">Secretory vesicle membrane</location>
        <topology evidence="9">Single-pass type IV membrane protein</topology>
    </subcellularLocation>
    <subcellularLocation>
        <location evidence="1">Endoplasmic reticulum membrane</location>
        <topology evidence="1">Single-pass type IV membrane protein</topology>
    </subcellularLocation>
    <subcellularLocation>
        <location evidence="8">Golgi apparatus</location>
        <location evidence="8">trans-Golgi network membrane</location>
        <topology evidence="8">Single-pass type IV membrane protein</topology>
    </subcellularLocation>
    <subcellularLocation>
        <location evidence="10">Late endosome membrane</location>
        <topology evidence="10">Single-pass type IV membrane protein</topology>
    </subcellularLocation>
    <subcellularLocation>
        <location evidence="11">Lysosome membrane</location>
        <topology evidence="11">Single-pass type IV membrane protein</topology>
    </subcellularLocation>
</comment>
<evidence type="ECO:0000256" key="9">
    <source>
        <dbReference type="ARBA" id="ARBA00037803"/>
    </source>
</evidence>
<feature type="region of interest" description="Disordered" evidence="16">
    <location>
        <begin position="268"/>
        <end position="287"/>
    </location>
</feature>
<evidence type="ECO:0000256" key="8">
    <source>
        <dbReference type="ARBA" id="ARBA00037801"/>
    </source>
</evidence>
<name>A0A7M5XAB8_9CNID</name>
<feature type="region of interest" description="Disordered" evidence="16">
    <location>
        <begin position="221"/>
        <end position="242"/>
    </location>
</feature>
<dbReference type="CDD" id="cd15868">
    <property type="entry name" value="R-SNARE_VAMP8"/>
    <property type="match status" value="1"/>
</dbReference>
<dbReference type="Proteomes" id="UP000594262">
    <property type="component" value="Unplaced"/>
</dbReference>
<evidence type="ECO:0000313" key="21">
    <source>
        <dbReference type="Proteomes" id="UP000594262"/>
    </source>
</evidence>
<dbReference type="InterPro" id="IPR011012">
    <property type="entry name" value="Longin-like_dom_sf"/>
</dbReference>
<dbReference type="FunFam" id="3.30.450.50:FF:000015">
    <property type="entry name" value="Synaptobrevin 2 isoform 1"/>
    <property type="match status" value="1"/>
</dbReference>
<dbReference type="EnsemblMetazoa" id="CLYHEMT020232.1">
    <property type="protein sequence ID" value="CLYHEMP020232.1"/>
    <property type="gene ID" value="CLYHEMG020232"/>
</dbReference>
<evidence type="ECO:0000256" key="11">
    <source>
        <dbReference type="ARBA" id="ARBA00037863"/>
    </source>
</evidence>
<dbReference type="PROSITE" id="PS50859">
    <property type="entry name" value="LONGIN"/>
    <property type="match status" value="1"/>
</dbReference>
<dbReference type="GO" id="GO:0031201">
    <property type="term" value="C:SNARE complex"/>
    <property type="evidence" value="ECO:0007669"/>
    <property type="project" value="TreeGrafter"/>
</dbReference>
<keyword evidence="7 17" id="KW-0472">Membrane</keyword>
<dbReference type="GO" id="GO:0030670">
    <property type="term" value="C:phagocytic vesicle membrane"/>
    <property type="evidence" value="ECO:0007669"/>
    <property type="project" value="UniProtKB-SubCell"/>
</dbReference>
<feature type="domain" description="V-SNARE coiled-coil homology" evidence="19">
    <location>
        <begin position="129"/>
        <end position="189"/>
    </location>
</feature>
<dbReference type="InterPro" id="IPR042855">
    <property type="entry name" value="V_SNARE_CC"/>
</dbReference>
<dbReference type="SUPFAM" id="SSF64356">
    <property type="entry name" value="SNARE-like"/>
    <property type="match status" value="1"/>
</dbReference>
<evidence type="ECO:0000256" key="7">
    <source>
        <dbReference type="ARBA" id="ARBA00023136"/>
    </source>
</evidence>
<sequence length="287" mass="31997">MSIYYALVARGPIILVDFTEHHGNFEQITTKILQSIDTSQDSKCSYTSESYVFHVMISQGLVFLCMADESMGKTMPYGYLTEIKNKFMGGTLRERAFHCNAYELKHDFSPVLMQQMRRFNKGDVETNSKVKNLQKDVDTVKSVMTENIGKLLERGEKLDVLVDKTEDLSKSSESFARSAKKVRRKMWWQNKKMCLILSCVLFVILAIITLVILYEVGVFSPSNSSSSGGGGKTTSPPTTTTTTITTKIMTTIKTTIQTTFKTTASTPVKNGTTILPPTNSTTTPSKI</sequence>
<dbReference type="GO" id="GO:0005789">
    <property type="term" value="C:endoplasmic reticulum membrane"/>
    <property type="evidence" value="ECO:0007669"/>
    <property type="project" value="UniProtKB-SubCell"/>
</dbReference>
<keyword evidence="4 17" id="KW-0812">Transmembrane</keyword>
<dbReference type="Pfam" id="PF13774">
    <property type="entry name" value="Longin"/>
    <property type="match status" value="1"/>
</dbReference>
<evidence type="ECO:0000256" key="5">
    <source>
        <dbReference type="ARBA" id="ARBA00022927"/>
    </source>
</evidence>
<proteinExistence type="inferred from homology"/>
<evidence type="ECO:0000256" key="12">
    <source>
        <dbReference type="ARBA" id="ARBA00037875"/>
    </source>
</evidence>
<evidence type="ECO:0000256" key="16">
    <source>
        <dbReference type="SAM" id="MobiDB-lite"/>
    </source>
</evidence>
<evidence type="ECO:0000256" key="3">
    <source>
        <dbReference type="ARBA" id="ARBA00022448"/>
    </source>
</evidence>
<protein>
    <recommendedName>
        <fullName evidence="13">Vesicle-associated membrane protein 7</fullName>
    </recommendedName>
    <alternativeName>
        <fullName evidence="14">Synaptobrevin-like protein 1</fullName>
    </alternativeName>
</protein>
<dbReference type="Gene3D" id="3.30.450.50">
    <property type="entry name" value="Longin domain"/>
    <property type="match status" value="1"/>
</dbReference>
<evidence type="ECO:0000256" key="2">
    <source>
        <dbReference type="ARBA" id="ARBA00008025"/>
    </source>
</evidence>
<dbReference type="Gene3D" id="1.20.5.110">
    <property type="match status" value="1"/>
</dbReference>
<reference evidence="20" key="1">
    <citation type="submission" date="2021-01" db="UniProtKB">
        <authorList>
            <consortium name="EnsemblMetazoa"/>
        </authorList>
    </citation>
    <scope>IDENTIFICATION</scope>
</reference>
<dbReference type="Pfam" id="PF00957">
    <property type="entry name" value="Synaptobrevin"/>
    <property type="match status" value="1"/>
</dbReference>
<dbReference type="CDD" id="cd14824">
    <property type="entry name" value="Longin"/>
    <property type="match status" value="1"/>
</dbReference>
<keyword evidence="3" id="KW-0813">Transport</keyword>
<evidence type="ECO:0000313" key="20">
    <source>
        <dbReference type="EnsemblMetazoa" id="CLYHEMP020232.1"/>
    </source>
</evidence>
<comment type="similarity">
    <text evidence="2">Belongs to the synaptobrevin family.</text>
</comment>
<dbReference type="PANTHER" id="PTHR21136">
    <property type="entry name" value="SNARE PROTEINS"/>
    <property type="match status" value="1"/>
</dbReference>
<dbReference type="GO" id="GO:0015031">
    <property type="term" value="P:protein transport"/>
    <property type="evidence" value="ECO:0007669"/>
    <property type="project" value="UniProtKB-KW"/>
</dbReference>
<dbReference type="FunFam" id="1.20.5.110:FF:000004">
    <property type="entry name" value="Vesicle-associated membrane protein 7"/>
    <property type="match status" value="1"/>
</dbReference>
<dbReference type="InterPro" id="IPR010908">
    <property type="entry name" value="Longin_dom"/>
</dbReference>
<keyword evidence="6 17" id="KW-1133">Transmembrane helix</keyword>
<dbReference type="SUPFAM" id="SSF58038">
    <property type="entry name" value="SNARE fusion complex"/>
    <property type="match status" value="1"/>
</dbReference>
<dbReference type="PRINTS" id="PR00219">
    <property type="entry name" value="SYNAPTOBREVN"/>
</dbReference>
<feature type="compositionally biased region" description="Low complexity" evidence="16">
    <location>
        <begin position="233"/>
        <end position="242"/>
    </location>
</feature>
<organism evidence="20 21">
    <name type="scientific">Clytia hemisphaerica</name>
    <dbReference type="NCBI Taxonomy" id="252671"/>
    <lineage>
        <taxon>Eukaryota</taxon>
        <taxon>Metazoa</taxon>
        <taxon>Cnidaria</taxon>
        <taxon>Hydrozoa</taxon>
        <taxon>Hydroidolina</taxon>
        <taxon>Leptothecata</taxon>
        <taxon>Obeliida</taxon>
        <taxon>Clytiidae</taxon>
        <taxon>Clytia</taxon>
    </lineage>
</organism>
<dbReference type="InterPro" id="IPR051097">
    <property type="entry name" value="Synaptobrevin-like_transport"/>
</dbReference>
<feature type="domain" description="Longin" evidence="18">
    <location>
        <begin position="7"/>
        <end position="112"/>
    </location>
</feature>
<evidence type="ECO:0000256" key="10">
    <source>
        <dbReference type="ARBA" id="ARBA00037845"/>
    </source>
</evidence>
<dbReference type="GO" id="GO:0006906">
    <property type="term" value="P:vesicle fusion"/>
    <property type="evidence" value="ECO:0007669"/>
    <property type="project" value="TreeGrafter"/>
</dbReference>